<dbReference type="AlphaFoldDB" id="A0A2L0UH03"/>
<evidence type="ECO:0000259" key="1">
    <source>
        <dbReference type="SMART" id="SM00382"/>
    </source>
</evidence>
<dbReference type="RefSeq" id="WP_208739633.1">
    <property type="nucleotide sequence ID" value="NZ_CP024915.1"/>
</dbReference>
<proteinExistence type="predicted"/>
<dbReference type="SMART" id="SM00382">
    <property type="entry name" value="AAA"/>
    <property type="match status" value="1"/>
</dbReference>
<dbReference type="Pfam" id="PF13481">
    <property type="entry name" value="AAA_25"/>
    <property type="match status" value="1"/>
</dbReference>
<dbReference type="Proteomes" id="UP000239187">
    <property type="component" value="Chromosome"/>
</dbReference>
<evidence type="ECO:0000313" key="3">
    <source>
        <dbReference type="Proteomes" id="UP000239187"/>
    </source>
</evidence>
<accession>A0A2L0UH03</accession>
<sequence length="336" mass="35385">MAEPEQVRTYSPGGSIFDIPDEVPVVWGSGTEALWVEGEAFILAGPSGVGKTTTIGQVVRGLIFGGEVFGLPVVSHGKVLYLAMDRPAQIARSLRRHFTPNQRASLDKHLAIWKGPPPGDLAKNPGLLTAMCREARAGVVIVDSLKDAAIGLSEDTVGAGYNNARQMALAAGVQVAELHHQTKRGNNGDKPSTLSDVYGSTWITSGAGSVALLWGSAGDPIVELRHLKQPADPVGPLKILHDHSAGVSRVIDDNDPKLILGANHKGMTARDMAAAMFGTDKPSANEIEKARRKLNRLLESGLALATDTPTVSGVQPTKVYYPSKGSTQGSTLPISA</sequence>
<dbReference type="SUPFAM" id="SSF52540">
    <property type="entry name" value="P-loop containing nucleoside triphosphate hydrolases"/>
    <property type="match status" value="1"/>
</dbReference>
<name>A0A2L0UH03_9MICC</name>
<dbReference type="InterPro" id="IPR003593">
    <property type="entry name" value="AAA+_ATPase"/>
</dbReference>
<feature type="domain" description="AAA+ ATPase" evidence="1">
    <location>
        <begin position="37"/>
        <end position="283"/>
    </location>
</feature>
<dbReference type="InterPro" id="IPR027417">
    <property type="entry name" value="P-loop_NTPase"/>
</dbReference>
<reference evidence="2 3" key="1">
    <citation type="submission" date="2017-11" db="EMBL/GenBank/DDBJ databases">
        <title>Draft genome of Arthrobacter agilis strain UMCV2, a plant growth-promoting rhizobacterium and biocontrol capacity of phytopathogenic fungi.</title>
        <authorList>
            <person name="Martinez-Camara R."/>
            <person name="Santoyo G."/>
            <person name="Moreno-Hagelsieb G."/>
            <person name="Valencia-Cantero E."/>
        </authorList>
    </citation>
    <scope>NUCLEOTIDE SEQUENCE [LARGE SCALE GENOMIC DNA]</scope>
    <source>
        <strain evidence="2 3">UMCV2</strain>
    </source>
</reference>
<protein>
    <submittedName>
        <fullName evidence="2">AAA family ATPase</fullName>
    </submittedName>
</protein>
<evidence type="ECO:0000313" key="2">
    <source>
        <dbReference type="EMBL" id="AUZ88525.1"/>
    </source>
</evidence>
<dbReference type="EMBL" id="CP024915">
    <property type="protein sequence ID" value="AUZ88525.1"/>
    <property type="molecule type" value="Genomic_DNA"/>
</dbReference>
<organism evidence="2 3">
    <name type="scientific">Arthrobacter agilis</name>
    <dbReference type="NCBI Taxonomy" id="37921"/>
    <lineage>
        <taxon>Bacteria</taxon>
        <taxon>Bacillati</taxon>
        <taxon>Actinomycetota</taxon>
        <taxon>Actinomycetes</taxon>
        <taxon>Micrococcales</taxon>
        <taxon>Micrococcaceae</taxon>
        <taxon>Arthrobacter</taxon>
    </lineage>
</organism>
<gene>
    <name evidence="2" type="ORF">CVO76_13430</name>
</gene>
<dbReference type="Gene3D" id="3.40.50.300">
    <property type="entry name" value="P-loop containing nucleotide triphosphate hydrolases"/>
    <property type="match status" value="1"/>
</dbReference>